<keyword evidence="2" id="KW-0732">Signal</keyword>
<accession>A0A3P1SSV8</accession>
<sequence length="96" mass="10530">MFLLFFTSSVCAEVKLNFGSDVFLIIVNGEEADSDSFFGSRNQAELENGSNQVLIQYSVEITSAGDTEIETSDTHVILFTAKDTSLEIKALKIKSL</sequence>
<dbReference type="EMBL" id="RQXV01000003">
    <property type="protein sequence ID" value="RRD00221.1"/>
    <property type="molecule type" value="Genomic_DNA"/>
</dbReference>
<evidence type="ECO:0000313" key="4">
    <source>
        <dbReference type="Proteomes" id="UP000267535"/>
    </source>
</evidence>
<evidence type="ECO:0000256" key="1">
    <source>
        <dbReference type="ARBA" id="ARBA00008490"/>
    </source>
</evidence>
<gene>
    <name evidence="3" type="ORF">EHS89_08425</name>
</gene>
<organism evidence="3 4">
    <name type="scientific">Amphritea balenae</name>
    <dbReference type="NCBI Taxonomy" id="452629"/>
    <lineage>
        <taxon>Bacteria</taxon>
        <taxon>Pseudomonadati</taxon>
        <taxon>Pseudomonadota</taxon>
        <taxon>Gammaproteobacteria</taxon>
        <taxon>Oceanospirillales</taxon>
        <taxon>Oceanospirillaceae</taxon>
        <taxon>Amphritea</taxon>
    </lineage>
</organism>
<proteinExistence type="inferred from homology"/>
<dbReference type="PANTHER" id="PTHR38108">
    <property type="entry name" value="UPF0319 PROTEIN YCCT"/>
    <property type="match status" value="1"/>
</dbReference>
<dbReference type="Pfam" id="PF09829">
    <property type="entry name" value="DUF2057"/>
    <property type="match status" value="1"/>
</dbReference>
<dbReference type="PANTHER" id="PTHR38108:SF1">
    <property type="entry name" value="UPF0319 PROTEIN YCCT"/>
    <property type="match status" value="1"/>
</dbReference>
<keyword evidence="4" id="KW-1185">Reference proteome</keyword>
<comment type="caution">
    <text evidence="3">The sequence shown here is derived from an EMBL/GenBank/DDBJ whole genome shotgun (WGS) entry which is preliminary data.</text>
</comment>
<reference evidence="3 4" key="1">
    <citation type="submission" date="2018-11" db="EMBL/GenBank/DDBJ databases">
        <title>The draft genome sequence of Amphritea balenae JAMM 1525T.</title>
        <authorList>
            <person name="Fang Z."/>
            <person name="Zhang Y."/>
            <person name="Han X."/>
        </authorList>
    </citation>
    <scope>NUCLEOTIDE SEQUENCE [LARGE SCALE GENOMIC DNA]</scope>
    <source>
        <strain evidence="3 4">JAMM 1525</strain>
    </source>
</reference>
<dbReference type="InterPro" id="IPR018635">
    <property type="entry name" value="UPF0319"/>
</dbReference>
<dbReference type="AlphaFoldDB" id="A0A3P1SSV8"/>
<name>A0A3P1SSV8_9GAMM</name>
<evidence type="ECO:0000313" key="3">
    <source>
        <dbReference type="EMBL" id="RRD00221.1"/>
    </source>
</evidence>
<evidence type="ECO:0000256" key="2">
    <source>
        <dbReference type="ARBA" id="ARBA00022729"/>
    </source>
</evidence>
<dbReference type="Proteomes" id="UP000267535">
    <property type="component" value="Unassembled WGS sequence"/>
</dbReference>
<dbReference type="OrthoDB" id="7058190at2"/>
<comment type="similarity">
    <text evidence="1">Belongs to the UPF0319 family.</text>
</comment>
<protein>
    <submittedName>
        <fullName evidence="3">DUF2057 domain-containing protein</fullName>
    </submittedName>
</protein>